<organism evidence="10 11">
    <name type="scientific">Myroides odoratimimus</name>
    <dbReference type="NCBI Taxonomy" id="76832"/>
    <lineage>
        <taxon>Bacteria</taxon>
        <taxon>Pseudomonadati</taxon>
        <taxon>Bacteroidota</taxon>
        <taxon>Flavobacteriia</taxon>
        <taxon>Flavobacteriales</taxon>
        <taxon>Flavobacteriaceae</taxon>
        <taxon>Myroides</taxon>
    </lineage>
</organism>
<dbReference type="GO" id="GO:0016787">
    <property type="term" value="F:hydrolase activity"/>
    <property type="evidence" value="ECO:0007669"/>
    <property type="project" value="UniProtKB-KW"/>
</dbReference>
<keyword evidence="9" id="KW-0051">Antiviral defense</keyword>
<evidence type="ECO:0000256" key="3">
    <source>
        <dbReference type="ARBA" id="ARBA00022722"/>
    </source>
</evidence>
<dbReference type="InterPro" id="IPR006474">
    <property type="entry name" value="Helicase_Cas3_CRISPR-ass_core"/>
</dbReference>
<evidence type="ECO:0000256" key="4">
    <source>
        <dbReference type="ARBA" id="ARBA00022723"/>
    </source>
</evidence>
<dbReference type="InterPro" id="IPR038257">
    <property type="entry name" value="CRISPR-assoc_Cas3_HD_sf"/>
</dbReference>
<dbReference type="SUPFAM" id="SSF52540">
    <property type="entry name" value="P-loop containing nucleoside triphosphate hydrolases"/>
    <property type="match status" value="1"/>
</dbReference>
<dbReference type="InterPro" id="IPR011545">
    <property type="entry name" value="DEAD/DEAH_box_helicase_dom"/>
</dbReference>
<dbReference type="GO" id="GO:0005524">
    <property type="term" value="F:ATP binding"/>
    <property type="evidence" value="ECO:0007669"/>
    <property type="project" value="UniProtKB-KW"/>
</dbReference>
<dbReference type="PROSITE" id="PS51643">
    <property type="entry name" value="HD_CAS3"/>
    <property type="match status" value="1"/>
</dbReference>
<dbReference type="Pfam" id="PF18019">
    <property type="entry name" value="Cas3_HD"/>
    <property type="match status" value="1"/>
</dbReference>
<evidence type="ECO:0000256" key="1">
    <source>
        <dbReference type="ARBA" id="ARBA00006847"/>
    </source>
</evidence>
<dbReference type="GO" id="GO:0004518">
    <property type="term" value="F:nuclease activity"/>
    <property type="evidence" value="ECO:0007669"/>
    <property type="project" value="UniProtKB-KW"/>
</dbReference>
<dbReference type="Pfam" id="PF00270">
    <property type="entry name" value="DEAD"/>
    <property type="match status" value="1"/>
</dbReference>
<dbReference type="KEGG" id="mod:AS202_17300"/>
<evidence type="ECO:0000256" key="2">
    <source>
        <dbReference type="ARBA" id="ARBA00009046"/>
    </source>
</evidence>
<dbReference type="AlphaFoldDB" id="A0A0S7EL51"/>
<dbReference type="InterPro" id="IPR006483">
    <property type="entry name" value="CRISPR-assoc_Cas3_HD"/>
</dbReference>
<dbReference type="RefSeq" id="WP_006258366.1">
    <property type="nucleotide sequence ID" value="NZ_BCMQ01000015.1"/>
</dbReference>
<dbReference type="SMART" id="SM00487">
    <property type="entry name" value="DEXDc"/>
    <property type="match status" value="1"/>
</dbReference>
<dbReference type="EMBL" id="CP013690">
    <property type="protein sequence ID" value="ALU27794.1"/>
    <property type="molecule type" value="Genomic_DNA"/>
</dbReference>
<evidence type="ECO:0000256" key="8">
    <source>
        <dbReference type="ARBA" id="ARBA00022840"/>
    </source>
</evidence>
<accession>A0A0S7EL51</accession>
<proteinExistence type="inferred from homology"/>
<evidence type="ECO:0000313" key="10">
    <source>
        <dbReference type="EMBL" id="ALU27794.1"/>
    </source>
</evidence>
<comment type="similarity">
    <text evidence="2">In the central section; belongs to the CRISPR-associated helicase Cas3 family.</text>
</comment>
<dbReference type="CDD" id="cd09641">
    <property type="entry name" value="Cas3''_I"/>
    <property type="match status" value="1"/>
</dbReference>
<reference evidence="10 11" key="1">
    <citation type="journal article" date="2016" name="J. Zhejiang Univ. Sci. B">
        <title>Antibiotic resistance mechanisms of Myroides sp.</title>
        <authorList>
            <person name="Hu S."/>
            <person name="Yuan S."/>
            <person name="Qu H."/>
            <person name="Jiang T."/>
            <person name="Zhou Y."/>
            <person name="Wang M."/>
            <person name="Ming D."/>
        </authorList>
    </citation>
    <scope>NUCLEOTIDE SEQUENCE [LARGE SCALE GENOMIC DNA]</scope>
    <source>
        <strain evidence="10 11">PR63039</strain>
    </source>
</reference>
<keyword evidence="7" id="KW-0347">Helicase</keyword>
<dbReference type="Pfam" id="PF22590">
    <property type="entry name" value="Cas3-like_C_2"/>
    <property type="match status" value="1"/>
</dbReference>
<evidence type="ECO:0000256" key="7">
    <source>
        <dbReference type="ARBA" id="ARBA00022806"/>
    </source>
</evidence>
<dbReference type="InterPro" id="IPR014001">
    <property type="entry name" value="Helicase_ATP-bd"/>
</dbReference>
<dbReference type="NCBIfam" id="TIGR01587">
    <property type="entry name" value="cas3_core"/>
    <property type="match status" value="1"/>
</dbReference>
<keyword evidence="8" id="KW-0067">ATP-binding</keyword>
<name>A0A0S7EL51_9FLAO</name>
<dbReference type="InterPro" id="IPR027417">
    <property type="entry name" value="P-loop_NTPase"/>
</dbReference>
<sequence length="928" mass="108483">MYNSYKTIQQILMEVPSLRSYLRDEDTYYAHRDRNGLKAPETLVEHIELVEKYFLQLIRDHHLDEVIDTLISDYLKVVGVDNNSVGEEIKRQFVCVIRFHDHGKVNENFQADSTKMNNANFYGMEIKDSVLSTTHSSLGAFIFLVDQFESILKMVKPKEIYCLVFTAYVFSYSIFKHHSSSINDNVEDTLNMDTLFNNEREKVLEFMSKYLPLFGYKIRKELIAYVGNKNLLRNIFKDFNKSDAMYSLLKLNFSLLTASDYLATNEYCNSYKNVPVKSILDNGVFSFDRINEIYQNVTTKEKLVNNKEKVNFNSKTYSDLEGYILSNPRTLSGDNLNVLRKEMGIEVINNIRKNIDKNLFYIEAPTGGGKTNLSALAAIELLKAHKGKINKVFYVFPFTTLITQTKASLKETLGLTEDEIIELHSKASFTEKSEHDDTYGKDKLNYITNLFVHYPMCLLSHIGFFDIIKSNRKENNYLFHRLANSVVVIDELQSYNPSQWDKVIYFINHFAKAFNIKFILMSATLPKLDKLDFLKEKVNDFVYLVPDAKEKYFRNPNFCERIAFNFEYFEKRVSLSELADRLVEESKQYATFDYGKAKPKDSVYTIIEFIYKQSATDFYDLLKECDFFDEVFVLSGTILEHRRQYIINFLKDNDNRHKKILLITTQVVEAGVDIDMDLGFKDRSLIDSDEQLAGRINRNVNKKNCKLFLFDYNKESAVYGSDLRYKLTKEKITPKLYKEILEKKDFDQLYDLVINNRNQWSAKPMVENVKDYITHLKELRFESVANDFKLIDSNNISCFIPLEIPINIGDTSFFTQKELDFLVLYNIKPTKENKICGVKVFDLYTDIICNRVDFISQKIREKQLQSIMSKYVFSVFATKNIENQLAHYNNPDKSKFGYEYIERWNVFYTEAGGMDTMSLNGIEESQFL</sequence>
<evidence type="ECO:0000256" key="5">
    <source>
        <dbReference type="ARBA" id="ARBA00022741"/>
    </source>
</evidence>
<dbReference type="GO" id="GO:0003676">
    <property type="term" value="F:nucleic acid binding"/>
    <property type="evidence" value="ECO:0007669"/>
    <property type="project" value="InterPro"/>
</dbReference>
<dbReference type="Gene3D" id="3.40.50.300">
    <property type="entry name" value="P-loop containing nucleotide triphosphate hydrolases"/>
    <property type="match status" value="2"/>
</dbReference>
<comment type="similarity">
    <text evidence="1">In the N-terminal section; belongs to the CRISPR-associated nuclease Cas3-HD family.</text>
</comment>
<dbReference type="PROSITE" id="PS51192">
    <property type="entry name" value="HELICASE_ATP_BIND_1"/>
    <property type="match status" value="1"/>
</dbReference>
<evidence type="ECO:0000256" key="9">
    <source>
        <dbReference type="ARBA" id="ARBA00023118"/>
    </source>
</evidence>
<evidence type="ECO:0000256" key="6">
    <source>
        <dbReference type="ARBA" id="ARBA00022801"/>
    </source>
</evidence>
<keyword evidence="5" id="KW-0547">Nucleotide-binding</keyword>
<dbReference type="NCBIfam" id="TIGR01596">
    <property type="entry name" value="cas3_HD"/>
    <property type="match status" value="1"/>
</dbReference>
<dbReference type="GO" id="GO:0046872">
    <property type="term" value="F:metal ion binding"/>
    <property type="evidence" value="ECO:0007669"/>
    <property type="project" value="UniProtKB-KW"/>
</dbReference>
<dbReference type="GO" id="GO:0004386">
    <property type="term" value="F:helicase activity"/>
    <property type="evidence" value="ECO:0007669"/>
    <property type="project" value="UniProtKB-KW"/>
</dbReference>
<protein>
    <submittedName>
        <fullName evidence="10">Uncharacterized protein</fullName>
    </submittedName>
</protein>
<keyword evidence="3" id="KW-0540">Nuclease</keyword>
<gene>
    <name evidence="10" type="ORF">AS202_17300</name>
</gene>
<dbReference type="GO" id="GO:0051607">
    <property type="term" value="P:defense response to virus"/>
    <property type="evidence" value="ECO:0007669"/>
    <property type="project" value="UniProtKB-KW"/>
</dbReference>
<evidence type="ECO:0000313" key="11">
    <source>
        <dbReference type="Proteomes" id="UP000069030"/>
    </source>
</evidence>
<keyword evidence="6" id="KW-0378">Hydrolase</keyword>
<dbReference type="InterPro" id="IPR054712">
    <property type="entry name" value="Cas3-like_dom"/>
</dbReference>
<keyword evidence="4" id="KW-0479">Metal-binding</keyword>
<dbReference type="Proteomes" id="UP000069030">
    <property type="component" value="Chromosome"/>
</dbReference>
<dbReference type="Gene3D" id="1.10.3210.30">
    <property type="match status" value="1"/>
</dbReference>